<dbReference type="eggNOG" id="COG1226">
    <property type="taxonomic scope" value="Bacteria"/>
</dbReference>
<dbReference type="InterPro" id="IPR036291">
    <property type="entry name" value="NAD(P)-bd_dom_sf"/>
</dbReference>
<dbReference type="KEGG" id="bco:Bcell_3374"/>
<dbReference type="PROSITE" id="PS51201">
    <property type="entry name" value="RCK_N"/>
    <property type="match status" value="1"/>
</dbReference>
<dbReference type="InterPro" id="IPR013099">
    <property type="entry name" value="K_chnl_dom"/>
</dbReference>
<dbReference type="SUPFAM" id="SSF51735">
    <property type="entry name" value="NAD(P)-binding Rossmann-fold domains"/>
    <property type="match status" value="1"/>
</dbReference>
<proteinExistence type="predicted"/>
<dbReference type="OrthoDB" id="9785285at2"/>
<gene>
    <name evidence="4" type="ordered locus">Bcell_3374</name>
</gene>
<dbReference type="InterPro" id="IPR050721">
    <property type="entry name" value="Trk_Ktr_HKT_K-transport"/>
</dbReference>
<evidence type="ECO:0000256" key="2">
    <source>
        <dbReference type="SAM" id="Phobius"/>
    </source>
</evidence>
<feature type="domain" description="RCK N-terminal" evidence="3">
    <location>
        <begin position="117"/>
        <end position="242"/>
    </location>
</feature>
<dbReference type="GO" id="GO:0005886">
    <property type="term" value="C:plasma membrane"/>
    <property type="evidence" value="ECO:0007669"/>
    <property type="project" value="UniProtKB-SubCell"/>
</dbReference>
<evidence type="ECO:0000313" key="4">
    <source>
        <dbReference type="EMBL" id="ADU31616.1"/>
    </source>
</evidence>
<accession>E6U1W9</accession>
<dbReference type="Proteomes" id="UP000001401">
    <property type="component" value="Chromosome"/>
</dbReference>
<dbReference type="InterPro" id="IPR003148">
    <property type="entry name" value="RCK_N"/>
</dbReference>
<comment type="subcellular location">
    <subcellularLocation>
        <location evidence="1">Cell membrane</location>
        <topology evidence="1">Multi-pass membrane protein</topology>
    </subcellularLocation>
</comment>
<keyword evidence="2" id="KW-0812">Transmembrane</keyword>
<sequence>MFVFRFDFIVESYSRFYSLIKMTFIVFLFALFIGNLMHIIEPDNFPSIFDGIWWSVVTISTVGYGDFVPESIFGRILGIILILGGIALFSFFITNLASSTVLAKQEKDAGGAKVKEKGHYIIVGWNERSHQLIKELMNLYSNIHIVLIDETLEKKPIDTKALSFVKGSPTKDETYERANIKKAHTIIITSNQHVDEKTSDANTVLTLLTSKGMQSNIYAIVELISPQQAKNAERAGADEVILSSKHLSLLMVNGVLFHGMTDVIAEMLKHGKDDQLQFKIVPPELINETFQKAITDYQTSDMFLIGIRRGSDTLLHPKNGSQLLSGDKLIFFKRVSS</sequence>
<dbReference type="EMBL" id="CP002394">
    <property type="protein sequence ID" value="ADU31616.1"/>
    <property type="molecule type" value="Genomic_DNA"/>
</dbReference>
<reference evidence="4" key="1">
    <citation type="submission" date="2010-12" db="EMBL/GenBank/DDBJ databases">
        <title>Complete sequence of Bacillus cellulosilyticus DSM 2522.</title>
        <authorList>
            <consortium name="US DOE Joint Genome Institute"/>
            <person name="Lucas S."/>
            <person name="Copeland A."/>
            <person name="Lapidus A."/>
            <person name="Cheng J.-F."/>
            <person name="Bruce D."/>
            <person name="Goodwin L."/>
            <person name="Pitluck S."/>
            <person name="Chertkov O."/>
            <person name="Detter J.C."/>
            <person name="Han C."/>
            <person name="Tapia R."/>
            <person name="Land M."/>
            <person name="Hauser L."/>
            <person name="Jeffries C."/>
            <person name="Kyrpides N."/>
            <person name="Ivanova N."/>
            <person name="Mikhailova N."/>
            <person name="Brumm P."/>
            <person name="Mead D."/>
            <person name="Woyke T."/>
        </authorList>
    </citation>
    <scope>NUCLEOTIDE SEQUENCE [LARGE SCALE GENOMIC DNA]</scope>
    <source>
        <strain evidence="4">DSM 2522</strain>
    </source>
</reference>
<dbReference type="SUPFAM" id="SSF81324">
    <property type="entry name" value="Voltage-gated potassium channels"/>
    <property type="match status" value="1"/>
</dbReference>
<dbReference type="Gene3D" id="1.10.287.70">
    <property type="match status" value="1"/>
</dbReference>
<keyword evidence="2" id="KW-1133">Transmembrane helix</keyword>
<evidence type="ECO:0000256" key="1">
    <source>
        <dbReference type="ARBA" id="ARBA00004651"/>
    </source>
</evidence>
<feature type="transmembrane region" description="Helical" evidence="2">
    <location>
        <begin position="76"/>
        <end position="97"/>
    </location>
</feature>
<dbReference type="HOGENOM" id="CLU_050982_1_1_9"/>
<keyword evidence="2" id="KW-0472">Membrane</keyword>
<feature type="transmembrane region" description="Helical" evidence="2">
    <location>
        <begin position="20"/>
        <end position="40"/>
    </location>
</feature>
<evidence type="ECO:0000259" key="3">
    <source>
        <dbReference type="PROSITE" id="PS51201"/>
    </source>
</evidence>
<evidence type="ECO:0000313" key="5">
    <source>
        <dbReference type="Proteomes" id="UP000001401"/>
    </source>
</evidence>
<organism evidence="4 5">
    <name type="scientific">Evansella cellulosilytica (strain ATCC 21833 / DSM 2522 / FERM P-1141 / JCM 9156 / N-4)</name>
    <name type="common">Bacillus cellulosilyticus</name>
    <dbReference type="NCBI Taxonomy" id="649639"/>
    <lineage>
        <taxon>Bacteria</taxon>
        <taxon>Bacillati</taxon>
        <taxon>Bacillota</taxon>
        <taxon>Bacilli</taxon>
        <taxon>Bacillales</taxon>
        <taxon>Bacillaceae</taxon>
        <taxon>Evansella</taxon>
    </lineage>
</organism>
<name>E6U1W9_EVAC2</name>
<dbReference type="PANTHER" id="PTHR43833">
    <property type="entry name" value="POTASSIUM CHANNEL PROTEIN 2-RELATED-RELATED"/>
    <property type="match status" value="1"/>
</dbReference>
<dbReference type="AlphaFoldDB" id="E6U1W9"/>
<dbReference type="Pfam" id="PF07885">
    <property type="entry name" value="Ion_trans_2"/>
    <property type="match status" value="1"/>
</dbReference>
<dbReference type="Pfam" id="PF02254">
    <property type="entry name" value="TrkA_N"/>
    <property type="match status" value="1"/>
</dbReference>
<keyword evidence="5" id="KW-1185">Reference proteome</keyword>
<protein>
    <submittedName>
        <fullName evidence="4">Ion transport 2 domain protein</fullName>
    </submittedName>
</protein>
<dbReference type="STRING" id="649639.Bcell_3374"/>
<dbReference type="GO" id="GO:0006813">
    <property type="term" value="P:potassium ion transport"/>
    <property type="evidence" value="ECO:0007669"/>
    <property type="project" value="InterPro"/>
</dbReference>
<dbReference type="PANTHER" id="PTHR43833:SF9">
    <property type="entry name" value="POTASSIUM CHANNEL PROTEIN YUGO-RELATED"/>
    <property type="match status" value="1"/>
</dbReference>
<dbReference type="Gene3D" id="3.40.50.720">
    <property type="entry name" value="NAD(P)-binding Rossmann-like Domain"/>
    <property type="match status" value="1"/>
</dbReference>